<name>A0A0B7N4G3_9FUNG</name>
<organism evidence="1 2">
    <name type="scientific">Parasitella parasitica</name>
    <dbReference type="NCBI Taxonomy" id="35722"/>
    <lineage>
        <taxon>Eukaryota</taxon>
        <taxon>Fungi</taxon>
        <taxon>Fungi incertae sedis</taxon>
        <taxon>Mucoromycota</taxon>
        <taxon>Mucoromycotina</taxon>
        <taxon>Mucoromycetes</taxon>
        <taxon>Mucorales</taxon>
        <taxon>Mucorineae</taxon>
        <taxon>Mucoraceae</taxon>
        <taxon>Parasitella</taxon>
    </lineage>
</organism>
<proteinExistence type="predicted"/>
<keyword evidence="2" id="KW-1185">Reference proteome</keyword>
<dbReference type="Proteomes" id="UP000054107">
    <property type="component" value="Unassembled WGS sequence"/>
</dbReference>
<accession>A0A0B7N4G3</accession>
<gene>
    <name evidence="1" type="primary">PARPA_03536.1 scaffold 8337</name>
</gene>
<protein>
    <submittedName>
        <fullName evidence="1">Uncharacterized protein</fullName>
    </submittedName>
</protein>
<dbReference type="EMBL" id="LN722800">
    <property type="protein sequence ID" value="CEP09939.1"/>
    <property type="molecule type" value="Genomic_DNA"/>
</dbReference>
<dbReference type="AlphaFoldDB" id="A0A0B7N4G3"/>
<evidence type="ECO:0000313" key="1">
    <source>
        <dbReference type="EMBL" id="CEP09939.1"/>
    </source>
</evidence>
<evidence type="ECO:0000313" key="2">
    <source>
        <dbReference type="Proteomes" id="UP000054107"/>
    </source>
</evidence>
<reference evidence="1 2" key="1">
    <citation type="submission" date="2014-09" db="EMBL/GenBank/DDBJ databases">
        <authorList>
            <person name="Ellenberger Sabrina"/>
        </authorList>
    </citation>
    <scope>NUCLEOTIDE SEQUENCE [LARGE SCALE GENOMIC DNA]</scope>
    <source>
        <strain evidence="1 2">CBS 412.66</strain>
    </source>
</reference>
<sequence>MYGEAVTEHNGMSTESVIPSANRKIKTQIWCNAPIQGVQIPRDQVFGQDEVYPTKEIVDRFLAEGAMYEFENSKIQLHPCEDVDGEGAFGGILDLGLNYKRSMSWFMGAGYATSQCRLS</sequence>